<dbReference type="Proteomes" id="UP000229681">
    <property type="component" value="Unassembled WGS sequence"/>
</dbReference>
<feature type="domain" description="Glycosyltransferase subfamily 4-like N-terminal" evidence="3">
    <location>
        <begin position="19"/>
        <end position="173"/>
    </location>
</feature>
<dbReference type="PANTHER" id="PTHR46401:SF2">
    <property type="entry name" value="GLYCOSYLTRANSFERASE WBBK-RELATED"/>
    <property type="match status" value="1"/>
</dbReference>
<dbReference type="CDD" id="cd03809">
    <property type="entry name" value="GT4_MtfB-like"/>
    <property type="match status" value="1"/>
</dbReference>
<gene>
    <name evidence="4" type="ORF">CUN49_14675</name>
</gene>
<dbReference type="Gene3D" id="3.40.50.2000">
    <property type="entry name" value="Glycogen Phosphorylase B"/>
    <property type="match status" value="2"/>
</dbReference>
<evidence type="ECO:0000259" key="3">
    <source>
        <dbReference type="Pfam" id="PF13439"/>
    </source>
</evidence>
<evidence type="ECO:0000313" key="4">
    <source>
        <dbReference type="EMBL" id="PJF34632.1"/>
    </source>
</evidence>
<dbReference type="InterPro" id="IPR028098">
    <property type="entry name" value="Glyco_trans_4-like_N"/>
</dbReference>
<dbReference type="EMBL" id="PGTM01000319">
    <property type="protein sequence ID" value="PJF34632.1"/>
    <property type="molecule type" value="Genomic_DNA"/>
</dbReference>
<dbReference type="AlphaFoldDB" id="A0A2M8PAT1"/>
<keyword evidence="1 4" id="KW-0808">Transferase</keyword>
<dbReference type="Pfam" id="PF13439">
    <property type="entry name" value="Glyco_transf_4"/>
    <property type="match status" value="1"/>
</dbReference>
<accession>A0A2M8PAT1</accession>
<evidence type="ECO:0000313" key="5">
    <source>
        <dbReference type="Proteomes" id="UP000229681"/>
    </source>
</evidence>
<dbReference type="Pfam" id="PF00534">
    <property type="entry name" value="Glycos_transf_1"/>
    <property type="match status" value="1"/>
</dbReference>
<dbReference type="PANTHER" id="PTHR46401">
    <property type="entry name" value="GLYCOSYLTRANSFERASE WBBK-RELATED"/>
    <property type="match status" value="1"/>
</dbReference>
<proteinExistence type="predicted"/>
<dbReference type="SUPFAM" id="SSF53756">
    <property type="entry name" value="UDP-Glycosyltransferase/glycogen phosphorylase"/>
    <property type="match status" value="1"/>
</dbReference>
<organism evidence="4 5">
    <name type="scientific">Candidatus Thermofonsia Clade 1 bacterium</name>
    <dbReference type="NCBI Taxonomy" id="2364210"/>
    <lineage>
        <taxon>Bacteria</taxon>
        <taxon>Bacillati</taxon>
        <taxon>Chloroflexota</taxon>
        <taxon>Candidatus Thermofontia</taxon>
        <taxon>Candidatus Thermofonsia Clade 1</taxon>
    </lineage>
</organism>
<dbReference type="GO" id="GO:0009103">
    <property type="term" value="P:lipopolysaccharide biosynthetic process"/>
    <property type="evidence" value="ECO:0007669"/>
    <property type="project" value="TreeGrafter"/>
</dbReference>
<reference evidence="4 5" key="1">
    <citation type="submission" date="2017-11" db="EMBL/GenBank/DDBJ databases">
        <title>Evolution of Phototrophy in the Chloroflexi Phylum Driven by Horizontal Gene Transfer.</title>
        <authorList>
            <person name="Ward L.M."/>
            <person name="Hemp J."/>
            <person name="Shih P.M."/>
            <person name="Mcglynn S.E."/>
            <person name="Fischer W."/>
        </authorList>
    </citation>
    <scope>NUCLEOTIDE SEQUENCE [LARGE SCALE GENOMIC DNA]</scope>
    <source>
        <strain evidence="4">JP3_13</strain>
    </source>
</reference>
<dbReference type="GO" id="GO:0016757">
    <property type="term" value="F:glycosyltransferase activity"/>
    <property type="evidence" value="ECO:0007669"/>
    <property type="project" value="InterPro"/>
</dbReference>
<comment type="caution">
    <text evidence="4">The sequence shown here is derived from an EMBL/GenBank/DDBJ whole genome shotgun (WGS) entry which is preliminary data.</text>
</comment>
<sequence>MLRVGIEASGLASGKALTGVKRYLACLVEALAARAEAEQVQIYLYFISAPRGTEPALAKLQPSRWLHWRVAPFQRAWWRVGMGLAMKLDRLHLFHFPAPHMARFCPVPAVVTVHDLAALSLPPEQSQKERRYLADALDAARRAAHLIAVSHNAAEEVQRHLGLQASAIYEGVDGRFFQPAEASAIAALRAELGTTRYLLCVGTLQQRKNQVGLLRAFARIQDRVPHTLILAGGEGSGAESVKDYLAANGHVRAKWIGYVPEEQLPALYSGADAFALPSLWEGFGLPVLEAMACGVPVLTSNCSSLAEIAADAALLVDPHDEAALAEGLLRLLSDSSLRERLSAAGKARAAQFSWQRTAQQTLAVYRRVAERRLVE</sequence>
<name>A0A2M8PAT1_9CHLR</name>
<evidence type="ECO:0000256" key="1">
    <source>
        <dbReference type="ARBA" id="ARBA00022679"/>
    </source>
</evidence>
<dbReference type="InterPro" id="IPR001296">
    <property type="entry name" value="Glyco_trans_1"/>
</dbReference>
<dbReference type="FunFam" id="3.40.50.2000:FF:000119">
    <property type="entry name" value="Glycosyl transferase group 1"/>
    <property type="match status" value="1"/>
</dbReference>
<protein>
    <submittedName>
        <fullName evidence="4">Glycosyltransferase family 1 protein</fullName>
    </submittedName>
</protein>
<feature type="domain" description="Glycosyl transferase family 1" evidence="2">
    <location>
        <begin position="193"/>
        <end position="347"/>
    </location>
</feature>
<evidence type="ECO:0000259" key="2">
    <source>
        <dbReference type="Pfam" id="PF00534"/>
    </source>
</evidence>